<evidence type="ECO:0000256" key="1">
    <source>
        <dbReference type="SAM" id="MobiDB-lite"/>
    </source>
</evidence>
<feature type="compositionally biased region" description="Basic and acidic residues" evidence="1">
    <location>
        <begin position="45"/>
        <end position="57"/>
    </location>
</feature>
<reference evidence="2" key="1">
    <citation type="submission" date="2020-04" db="EMBL/GenBank/DDBJ databases">
        <authorList>
            <person name="Chiriac C."/>
            <person name="Salcher M."/>
            <person name="Ghai R."/>
            <person name="Kavagutti S V."/>
        </authorList>
    </citation>
    <scope>NUCLEOTIDE SEQUENCE</scope>
</reference>
<dbReference type="EMBL" id="LR796226">
    <property type="protein sequence ID" value="CAB4128377.1"/>
    <property type="molecule type" value="Genomic_DNA"/>
</dbReference>
<proteinExistence type="predicted"/>
<evidence type="ECO:0000313" key="2">
    <source>
        <dbReference type="EMBL" id="CAB4128377.1"/>
    </source>
</evidence>
<name>A0A6J5L5C7_9CAUD</name>
<organism evidence="2">
    <name type="scientific">uncultured Caudovirales phage</name>
    <dbReference type="NCBI Taxonomy" id="2100421"/>
    <lineage>
        <taxon>Viruses</taxon>
        <taxon>Duplodnaviria</taxon>
        <taxon>Heunggongvirae</taxon>
        <taxon>Uroviricota</taxon>
        <taxon>Caudoviricetes</taxon>
        <taxon>Peduoviridae</taxon>
        <taxon>Maltschvirus</taxon>
        <taxon>Maltschvirus maltsch</taxon>
    </lineage>
</organism>
<accession>A0A6J5L5C7</accession>
<protein>
    <submittedName>
        <fullName evidence="2">Uncharacterized protein</fullName>
    </submittedName>
</protein>
<sequence>MPSRPNHEIRTDLYAKAKTASAETHARAPQPEVTHSGTQPAEPKNNGDVRTSIHDRSGGVNHIFTSTAAEGVRQGINSLHSGSEHIDVGSNPSIGRLVQHVKDGYGEHNTLHNVVGVFRPKGVGLIASHYAADYGKE</sequence>
<feature type="region of interest" description="Disordered" evidence="1">
    <location>
        <begin position="1"/>
        <end position="62"/>
    </location>
</feature>
<feature type="compositionally biased region" description="Basic and acidic residues" evidence="1">
    <location>
        <begin position="1"/>
        <end position="15"/>
    </location>
</feature>
<gene>
    <name evidence="2" type="ORF">UFOVP111_28</name>
</gene>